<feature type="topological domain" description="Cytoplasmic" evidence="7">
    <location>
        <begin position="31"/>
        <end position="269"/>
    </location>
</feature>
<proteinExistence type="inferred from homology"/>
<dbReference type="InterPro" id="IPR001623">
    <property type="entry name" value="DnaJ_domain"/>
</dbReference>
<dbReference type="PRINTS" id="PR00625">
    <property type="entry name" value="JDOMAIN"/>
</dbReference>
<comment type="subcellular location">
    <subcellularLocation>
        <location evidence="7">Cell inner membrane</location>
        <topology evidence="7">Single-pass type III membrane protein</topology>
    </subcellularLocation>
</comment>
<dbReference type="InterPro" id="IPR023749">
    <property type="entry name" value="DjlA"/>
</dbReference>
<dbReference type="InterPro" id="IPR050817">
    <property type="entry name" value="DjlA_DnaK_co-chaperone"/>
</dbReference>
<dbReference type="NCBIfam" id="NF006948">
    <property type="entry name" value="PRK09430.1"/>
    <property type="match status" value="1"/>
</dbReference>
<accession>A0A3N1NZD3</accession>
<reference evidence="10 11" key="1">
    <citation type="submission" date="2018-11" db="EMBL/GenBank/DDBJ databases">
        <title>Genomic Encyclopedia of Type Strains, Phase IV (KMG-IV): sequencing the most valuable type-strain genomes for metagenomic binning, comparative biology and taxonomic classification.</title>
        <authorList>
            <person name="Goeker M."/>
        </authorList>
    </citation>
    <scope>NUCLEOTIDE SEQUENCE [LARGE SCALE GENOMIC DNA]</scope>
    <source>
        <strain evidence="10 11">DSM 16974</strain>
    </source>
</reference>
<dbReference type="Gene3D" id="1.10.3680.10">
    <property type="entry name" value="TerB-like"/>
    <property type="match status" value="1"/>
</dbReference>
<dbReference type="Pfam" id="PF05099">
    <property type="entry name" value="TerB"/>
    <property type="match status" value="1"/>
</dbReference>
<evidence type="ECO:0000256" key="6">
    <source>
        <dbReference type="ARBA" id="ARBA00023186"/>
    </source>
</evidence>
<dbReference type="GO" id="GO:0005886">
    <property type="term" value="C:plasma membrane"/>
    <property type="evidence" value="ECO:0007669"/>
    <property type="project" value="UniProtKB-SubCell"/>
</dbReference>
<dbReference type="InterPro" id="IPR007791">
    <property type="entry name" value="DjlA_N"/>
</dbReference>
<dbReference type="PROSITE" id="PS50076">
    <property type="entry name" value="DNAJ_2"/>
    <property type="match status" value="1"/>
</dbReference>
<organism evidence="10 11">
    <name type="scientific">Marinimicrobium koreense</name>
    <dbReference type="NCBI Taxonomy" id="306545"/>
    <lineage>
        <taxon>Bacteria</taxon>
        <taxon>Pseudomonadati</taxon>
        <taxon>Pseudomonadota</taxon>
        <taxon>Gammaproteobacteria</taxon>
        <taxon>Cellvibrionales</taxon>
        <taxon>Cellvibrionaceae</taxon>
        <taxon>Marinimicrobium</taxon>
    </lineage>
</organism>
<feature type="topological domain" description="Periplasmic" evidence="7">
    <location>
        <begin position="1"/>
        <end position="6"/>
    </location>
</feature>
<name>A0A3N1NZD3_9GAMM</name>
<dbReference type="SUPFAM" id="SSF158682">
    <property type="entry name" value="TerB-like"/>
    <property type="match status" value="1"/>
</dbReference>
<keyword evidence="1 7" id="KW-1003">Cell membrane</keyword>
<comment type="function">
    <text evidence="7">Regulatory DnaK co-chaperone. Direct interaction between DnaK and DjlA is needed for the induction of the wcaABCDE operon, involved in the synthesis of a colanic acid polysaccharide capsule, possibly through activation of the RcsB/RcsC phosphotransfer signaling pathway. The colanic acid capsule may help the bacterium survive conditions outside the host.</text>
</comment>
<evidence type="ECO:0000256" key="3">
    <source>
        <dbReference type="ARBA" id="ARBA00022692"/>
    </source>
</evidence>
<comment type="subunit">
    <text evidence="7">Homodimer.</text>
</comment>
<keyword evidence="4 7" id="KW-1133">Transmembrane helix</keyword>
<feature type="transmembrane region" description="Helical" evidence="8">
    <location>
        <begin position="7"/>
        <end position="32"/>
    </location>
</feature>
<dbReference type="InterPro" id="IPR029024">
    <property type="entry name" value="TerB-like"/>
</dbReference>
<feature type="domain" description="J" evidence="9">
    <location>
        <begin position="203"/>
        <end position="269"/>
    </location>
</feature>
<evidence type="ECO:0000256" key="7">
    <source>
        <dbReference type="HAMAP-Rule" id="MF_01153"/>
    </source>
</evidence>
<sequence>MMILGKLIGGVLGWFMGGPLLALLGLVVGHLFDKGYNQIQAEGSPERRREIEQTFFETVFRLLGHLAKADGRVSESEIKQTEAYMNEMGLTPEHRQQAIALFKEGVATEFDPDAQVARFREVCGRRANLVRMLLIYLVNIALADGELDEQEVQVLRQIALGLGLSSAMFEQLLRMIQAQNSFSGQQRYQGGASGPSARDRLRQAYDALGVSPEASDAEVKKAYRKLMSEYHPDKLIGQGVPEDMIKEATERSQEIRTAYDLIKEERARA</sequence>
<evidence type="ECO:0000313" key="11">
    <source>
        <dbReference type="Proteomes" id="UP000273643"/>
    </source>
</evidence>
<dbReference type="Pfam" id="PF00226">
    <property type="entry name" value="DnaJ"/>
    <property type="match status" value="1"/>
</dbReference>
<dbReference type="InterPro" id="IPR036869">
    <property type="entry name" value="J_dom_sf"/>
</dbReference>
<dbReference type="CDD" id="cd07316">
    <property type="entry name" value="terB_like_DjlA"/>
    <property type="match status" value="1"/>
</dbReference>
<dbReference type="SMART" id="SM00271">
    <property type="entry name" value="DnaJ"/>
    <property type="match status" value="1"/>
</dbReference>
<dbReference type="CDD" id="cd06257">
    <property type="entry name" value="DnaJ"/>
    <property type="match status" value="1"/>
</dbReference>
<dbReference type="GO" id="GO:0051087">
    <property type="term" value="F:protein-folding chaperone binding"/>
    <property type="evidence" value="ECO:0007669"/>
    <property type="project" value="InterPro"/>
</dbReference>
<dbReference type="AlphaFoldDB" id="A0A3N1NZD3"/>
<keyword evidence="11" id="KW-1185">Reference proteome</keyword>
<dbReference type="PANTHER" id="PTHR24074">
    <property type="entry name" value="CO-CHAPERONE PROTEIN DJLA"/>
    <property type="match status" value="1"/>
</dbReference>
<comment type="domain">
    <text evidence="7">The transmembrane domain is a dimerization domain.</text>
</comment>
<evidence type="ECO:0000256" key="4">
    <source>
        <dbReference type="ARBA" id="ARBA00022989"/>
    </source>
</evidence>
<dbReference type="HAMAP" id="MF_01153">
    <property type="entry name" value="DjlA"/>
    <property type="match status" value="1"/>
</dbReference>
<keyword evidence="3 7" id="KW-0812">Transmembrane</keyword>
<keyword evidence="5 7" id="KW-0472">Membrane</keyword>
<gene>
    <name evidence="7" type="primary">djlA</name>
    <name evidence="10" type="ORF">EDC38_1291</name>
</gene>
<dbReference type="EMBL" id="RJUK01000001">
    <property type="protein sequence ID" value="ROQ20678.1"/>
    <property type="molecule type" value="Genomic_DNA"/>
</dbReference>
<keyword evidence="6 7" id="KW-0143">Chaperone</keyword>
<evidence type="ECO:0000313" key="10">
    <source>
        <dbReference type="EMBL" id="ROQ20678.1"/>
    </source>
</evidence>
<evidence type="ECO:0000256" key="2">
    <source>
        <dbReference type="ARBA" id="ARBA00022519"/>
    </source>
</evidence>
<comment type="caution">
    <text evidence="10">The sequence shown here is derived from an EMBL/GenBank/DDBJ whole genome shotgun (WGS) entry which is preliminary data.</text>
</comment>
<evidence type="ECO:0000256" key="8">
    <source>
        <dbReference type="SAM" id="Phobius"/>
    </source>
</evidence>
<dbReference type="SUPFAM" id="SSF46565">
    <property type="entry name" value="Chaperone J-domain"/>
    <property type="match status" value="1"/>
</dbReference>
<evidence type="ECO:0000259" key="9">
    <source>
        <dbReference type="PROSITE" id="PS50076"/>
    </source>
</evidence>
<protein>
    <recommendedName>
        <fullName evidence="7">Co-chaperone protein DjlA</fullName>
    </recommendedName>
</protein>
<keyword evidence="2 7" id="KW-0997">Cell inner membrane</keyword>
<dbReference type="Gene3D" id="1.10.287.110">
    <property type="entry name" value="DnaJ domain"/>
    <property type="match status" value="1"/>
</dbReference>
<evidence type="ECO:0000256" key="5">
    <source>
        <dbReference type="ARBA" id="ARBA00023136"/>
    </source>
</evidence>
<evidence type="ECO:0000256" key="1">
    <source>
        <dbReference type="ARBA" id="ARBA00022475"/>
    </source>
</evidence>
<dbReference type="Proteomes" id="UP000273643">
    <property type="component" value="Unassembled WGS sequence"/>
</dbReference>